<organism evidence="1 2">
    <name type="scientific">Streptomyces globosus</name>
    <dbReference type="NCBI Taxonomy" id="68209"/>
    <lineage>
        <taxon>Bacteria</taxon>
        <taxon>Bacillati</taxon>
        <taxon>Actinomycetota</taxon>
        <taxon>Actinomycetes</taxon>
        <taxon>Kitasatosporales</taxon>
        <taxon>Streptomycetaceae</taxon>
        <taxon>Streptomyces</taxon>
    </lineage>
</organism>
<dbReference type="EMBL" id="CP030862">
    <property type="protein sequence ID" value="AXE24009.1"/>
    <property type="molecule type" value="Genomic_DNA"/>
</dbReference>
<gene>
    <name evidence="1" type="ORF">C0216_11550</name>
</gene>
<evidence type="ECO:0000313" key="2">
    <source>
        <dbReference type="Proteomes" id="UP000252004"/>
    </source>
</evidence>
<name>A0A344TZD8_9ACTN</name>
<dbReference type="AlphaFoldDB" id="A0A344TZD8"/>
<accession>A0A344TZD8</accession>
<dbReference type="RefSeq" id="WP_114055191.1">
    <property type="nucleotide sequence ID" value="NZ_CP030862.1"/>
</dbReference>
<sequence>MADAVRTRERTETPCSAGRLLARHAERAPAESRPALPWLDRFRTVLAAAFRDLELLRTTELPLRSIADRVGYADVRALRREVRGGAGRAPG</sequence>
<reference evidence="1 2" key="1">
    <citation type="submission" date="2018-01" db="EMBL/GenBank/DDBJ databases">
        <title>Draft genome Sequence of streptomyces globosus LZH-48.</title>
        <authorList>
            <person name="Ran K."/>
            <person name="Li Z."/>
            <person name="Wei S."/>
            <person name="Dong R."/>
        </authorList>
    </citation>
    <scope>NUCLEOTIDE SEQUENCE [LARGE SCALE GENOMIC DNA]</scope>
    <source>
        <strain evidence="1 2">LZH-48</strain>
    </source>
</reference>
<keyword evidence="2" id="KW-1185">Reference proteome</keyword>
<dbReference type="KEGG" id="sgz:C0216_11550"/>
<evidence type="ECO:0000313" key="1">
    <source>
        <dbReference type="EMBL" id="AXE24009.1"/>
    </source>
</evidence>
<proteinExistence type="predicted"/>
<evidence type="ECO:0008006" key="3">
    <source>
        <dbReference type="Google" id="ProtNLM"/>
    </source>
</evidence>
<dbReference type="Proteomes" id="UP000252004">
    <property type="component" value="Chromosome"/>
</dbReference>
<protein>
    <recommendedName>
        <fullName evidence="3">HTH araC/xylS-type domain-containing protein</fullName>
    </recommendedName>
</protein>